<feature type="compositionally biased region" description="Low complexity" evidence="12">
    <location>
        <begin position="319"/>
        <end position="335"/>
    </location>
</feature>
<keyword evidence="4" id="KW-0145">Chemotaxis</keyword>
<reference evidence="16 17" key="1">
    <citation type="submission" date="2023-07" db="EMBL/GenBank/DDBJ databases">
        <title>Identification of four novel Pseudomonas species associated with bacterial leaf spot of cucurbits.</title>
        <authorList>
            <person name="Fullem K.R."/>
        </authorList>
    </citation>
    <scope>NUCLEOTIDE SEQUENCE [LARGE SCALE GENOMIC DNA]</scope>
    <source>
        <strain evidence="16 17">KFB 138</strain>
    </source>
</reference>
<evidence type="ECO:0000256" key="11">
    <source>
        <dbReference type="SAM" id="Coils"/>
    </source>
</evidence>
<dbReference type="PANTHER" id="PTHR32089">
    <property type="entry name" value="METHYL-ACCEPTING CHEMOTAXIS PROTEIN MCPB"/>
    <property type="match status" value="1"/>
</dbReference>
<dbReference type="SUPFAM" id="SSF58104">
    <property type="entry name" value="Methyl-accepting chemotaxis protein (MCP) signaling domain"/>
    <property type="match status" value="1"/>
</dbReference>
<evidence type="ECO:0000313" key="17">
    <source>
        <dbReference type="Proteomes" id="UP001223016"/>
    </source>
</evidence>
<keyword evidence="8 10" id="KW-0807">Transducer</keyword>
<name>A0ABT9CMS6_9PSED</name>
<feature type="coiled-coil region" evidence="11">
    <location>
        <begin position="442"/>
        <end position="469"/>
    </location>
</feature>
<gene>
    <name evidence="16" type="ORF">Q6A51_04500</name>
</gene>
<comment type="subcellular location">
    <subcellularLocation>
        <location evidence="1">Cell membrane</location>
    </subcellularLocation>
</comment>
<keyword evidence="6 13" id="KW-1133">Transmembrane helix</keyword>
<feature type="region of interest" description="Disordered" evidence="12">
    <location>
        <begin position="316"/>
        <end position="337"/>
    </location>
</feature>
<evidence type="ECO:0000256" key="7">
    <source>
        <dbReference type="ARBA" id="ARBA00023136"/>
    </source>
</evidence>
<keyword evidence="5 13" id="KW-0812">Transmembrane</keyword>
<dbReference type="Pfam" id="PF00672">
    <property type="entry name" value="HAMP"/>
    <property type="match status" value="1"/>
</dbReference>
<dbReference type="Gene3D" id="1.10.287.950">
    <property type="entry name" value="Methyl-accepting chemotaxis protein"/>
    <property type="match status" value="1"/>
</dbReference>
<feature type="transmembrane region" description="Helical" evidence="13">
    <location>
        <begin position="12"/>
        <end position="34"/>
    </location>
</feature>
<keyword evidence="17" id="KW-1185">Reference proteome</keyword>
<dbReference type="InterPro" id="IPR003660">
    <property type="entry name" value="HAMP_dom"/>
</dbReference>
<keyword evidence="7 13" id="KW-0472">Membrane</keyword>
<dbReference type="PRINTS" id="PR00260">
    <property type="entry name" value="CHEMTRNSDUCR"/>
</dbReference>
<dbReference type="SMART" id="SM00304">
    <property type="entry name" value="HAMP"/>
    <property type="match status" value="1"/>
</dbReference>
<dbReference type="RefSeq" id="WP_201019762.1">
    <property type="nucleotide sequence ID" value="NZ_JAUQOO010000002.1"/>
</dbReference>
<keyword evidence="2" id="KW-1003">Cell membrane</keyword>
<evidence type="ECO:0000256" key="10">
    <source>
        <dbReference type="PROSITE-ProRule" id="PRU00284"/>
    </source>
</evidence>
<evidence type="ECO:0000256" key="4">
    <source>
        <dbReference type="ARBA" id="ARBA00022500"/>
    </source>
</evidence>
<sequence length="546" mass="58614">MNLRSFKIATRSLICFGVLAALVAGLGLFGLLQLSDIRKQGIRMETNDVPSIVEADNIALKLARTRIESLRLLAIPDAATLATTRKKIEELSVEVKAGLDRYQQLLDSDAERQAVDTLRQIHRDYLRDANQVADLITAGQIENARKIMQTSMAQLGIQMNERTATLSKINQASIQASSEESGAAYSQAKSITWIAILTALGMTLLLAWRLTLSLVRPISQAVAAASKIADGDLTQRLDIHGHDEAAQLLQAMHQMQGQLRDTLEHIGQSATQLASAAEEMTTVMQESAQGLQQQNSEIEMAATAVTEMSQAVDEVAGNATTTSAESRQAAESARQGQRQLGDTLGAIEVLTENVLGASTQARQLAEQTRNISQVLDVIRSVADQTNLLALNAAIEAARAGDAGRGFAVVADEVRALAQRTGESTREIETMIGSIQQGTGQTVEALLTSADQAQQTREQAQAASTALEAIAQSVNGIDERNLVIASAAEEQAQVAREIDHNLVRIRDLSVQTATGAEQTRTASQQLSELAVGLNGQLRRFRTKAVAI</sequence>
<evidence type="ECO:0000256" key="6">
    <source>
        <dbReference type="ARBA" id="ARBA00022989"/>
    </source>
</evidence>
<dbReference type="CDD" id="cd06225">
    <property type="entry name" value="HAMP"/>
    <property type="match status" value="1"/>
</dbReference>
<dbReference type="InterPro" id="IPR004090">
    <property type="entry name" value="Chemotax_Me-accpt_rcpt"/>
</dbReference>
<dbReference type="EMBL" id="JAUQOO010000002">
    <property type="protein sequence ID" value="MDO7926027.1"/>
    <property type="molecule type" value="Genomic_DNA"/>
</dbReference>
<dbReference type="InterPro" id="IPR024478">
    <property type="entry name" value="HlyB_4HB_MCP"/>
</dbReference>
<feature type="domain" description="Methyl-accepting transducer" evidence="14">
    <location>
        <begin position="269"/>
        <end position="505"/>
    </location>
</feature>
<evidence type="ECO:0000256" key="13">
    <source>
        <dbReference type="SAM" id="Phobius"/>
    </source>
</evidence>
<dbReference type="PROSITE" id="PS50885">
    <property type="entry name" value="HAMP"/>
    <property type="match status" value="1"/>
</dbReference>
<dbReference type="Pfam" id="PF12729">
    <property type="entry name" value="4HB_MCP_1"/>
    <property type="match status" value="1"/>
</dbReference>
<evidence type="ECO:0000259" key="14">
    <source>
        <dbReference type="PROSITE" id="PS50111"/>
    </source>
</evidence>
<feature type="domain" description="HAMP" evidence="15">
    <location>
        <begin position="212"/>
        <end position="264"/>
    </location>
</feature>
<evidence type="ECO:0000256" key="9">
    <source>
        <dbReference type="ARBA" id="ARBA00029447"/>
    </source>
</evidence>
<dbReference type="Proteomes" id="UP001223016">
    <property type="component" value="Unassembled WGS sequence"/>
</dbReference>
<keyword evidence="11" id="KW-0175">Coiled coil</keyword>
<comment type="similarity">
    <text evidence="9">Belongs to the methyl-accepting chemotaxis (MCP) protein family.</text>
</comment>
<evidence type="ECO:0000259" key="15">
    <source>
        <dbReference type="PROSITE" id="PS50885"/>
    </source>
</evidence>
<evidence type="ECO:0000256" key="8">
    <source>
        <dbReference type="ARBA" id="ARBA00023224"/>
    </source>
</evidence>
<evidence type="ECO:0000313" key="16">
    <source>
        <dbReference type="EMBL" id="MDO7926027.1"/>
    </source>
</evidence>
<keyword evidence="3" id="KW-0488">Methylation</keyword>
<dbReference type="PANTHER" id="PTHR32089:SF120">
    <property type="entry name" value="METHYL-ACCEPTING CHEMOTAXIS PROTEIN TLPQ"/>
    <property type="match status" value="1"/>
</dbReference>
<dbReference type="SMART" id="SM00283">
    <property type="entry name" value="MA"/>
    <property type="match status" value="1"/>
</dbReference>
<evidence type="ECO:0000256" key="12">
    <source>
        <dbReference type="SAM" id="MobiDB-lite"/>
    </source>
</evidence>
<organism evidence="16 17">
    <name type="scientific">Pseudomonas serbiensis</name>
    <dbReference type="NCBI Taxonomy" id="3064350"/>
    <lineage>
        <taxon>Bacteria</taxon>
        <taxon>Pseudomonadati</taxon>
        <taxon>Pseudomonadota</taxon>
        <taxon>Gammaproteobacteria</taxon>
        <taxon>Pseudomonadales</taxon>
        <taxon>Pseudomonadaceae</taxon>
        <taxon>Pseudomonas</taxon>
    </lineage>
</organism>
<dbReference type="InterPro" id="IPR004089">
    <property type="entry name" value="MCPsignal_dom"/>
</dbReference>
<protein>
    <submittedName>
        <fullName evidence="16">Methyl-accepting chemotaxis protein</fullName>
    </submittedName>
</protein>
<accession>A0ABT9CMS6</accession>
<evidence type="ECO:0000256" key="1">
    <source>
        <dbReference type="ARBA" id="ARBA00004236"/>
    </source>
</evidence>
<proteinExistence type="inferred from homology"/>
<evidence type="ECO:0000256" key="2">
    <source>
        <dbReference type="ARBA" id="ARBA00022475"/>
    </source>
</evidence>
<evidence type="ECO:0000256" key="5">
    <source>
        <dbReference type="ARBA" id="ARBA00022692"/>
    </source>
</evidence>
<dbReference type="Pfam" id="PF00015">
    <property type="entry name" value="MCPsignal"/>
    <property type="match status" value="1"/>
</dbReference>
<dbReference type="PROSITE" id="PS50111">
    <property type="entry name" value="CHEMOTAXIS_TRANSDUC_2"/>
    <property type="match status" value="1"/>
</dbReference>
<comment type="caution">
    <text evidence="16">The sequence shown here is derived from an EMBL/GenBank/DDBJ whole genome shotgun (WGS) entry which is preliminary data.</text>
</comment>
<evidence type="ECO:0000256" key="3">
    <source>
        <dbReference type="ARBA" id="ARBA00022481"/>
    </source>
</evidence>